<evidence type="ECO:0000313" key="1">
    <source>
        <dbReference type="EMBL" id="KAJ6366345.1"/>
    </source>
</evidence>
<accession>A0ABQ9AXM7</accession>
<sequence>MHNTSTWPTKASPQCFSKTASDQQTVLSRKRIRIVLSDDEEEMHDEVDCSRERLNRCPPEDCGQAIPAISACAFQGVSTVDSKCTTSSWNPNNNEESTSSYKSRSLKIVTPKGKVFRSSSNNEVAFACDLAASGSKCDVPENLAHKNNAAHLRLHNSGNEDNQCIVFRIDNDLIQVDAASFLQRRDQKVSCPSFNI</sequence>
<protein>
    <submittedName>
        <fullName evidence="1">Uncharacterized protein</fullName>
    </submittedName>
</protein>
<reference evidence="1" key="1">
    <citation type="submission" date="2022-10" db="EMBL/GenBank/DDBJ databases">
        <authorList>
            <person name="Hyden B.L."/>
            <person name="Feng K."/>
            <person name="Yates T."/>
            <person name="Jawdy S."/>
            <person name="Smart L.B."/>
            <person name="Muchero W."/>
        </authorList>
    </citation>
    <scope>NUCLEOTIDE SEQUENCE</scope>
    <source>
        <tissue evidence="1">Shoot tip</tissue>
    </source>
</reference>
<comment type="caution">
    <text evidence="1">The sequence shown here is derived from an EMBL/GenBank/DDBJ whole genome shotgun (WGS) entry which is preliminary data.</text>
</comment>
<keyword evidence="2" id="KW-1185">Reference proteome</keyword>
<dbReference type="PANTHER" id="PTHR47684:SF1">
    <property type="entry name" value="PROTEIN TONSOKU"/>
    <property type="match status" value="1"/>
</dbReference>
<proteinExistence type="predicted"/>
<name>A0ABQ9AXM7_9ROSI</name>
<reference evidence="1" key="2">
    <citation type="journal article" date="2023" name="Int. J. Mol. Sci.">
        <title>De Novo Assembly and Annotation of 11 Diverse Shrub Willow (Salix) Genomes Reveals Novel Gene Organization in Sex-Linked Regions.</title>
        <authorList>
            <person name="Hyden B."/>
            <person name="Feng K."/>
            <person name="Yates T.B."/>
            <person name="Jawdy S."/>
            <person name="Cereghino C."/>
            <person name="Smart L.B."/>
            <person name="Muchero W."/>
        </authorList>
    </citation>
    <scope>NUCLEOTIDE SEQUENCE</scope>
    <source>
        <tissue evidence="1">Shoot tip</tissue>
    </source>
</reference>
<dbReference type="Proteomes" id="UP001141253">
    <property type="component" value="Chromosome 7"/>
</dbReference>
<gene>
    <name evidence="1" type="ORF">OIU77_002847</name>
</gene>
<dbReference type="PANTHER" id="PTHR47684">
    <property type="entry name" value="PROTEIN TONSOKU"/>
    <property type="match status" value="1"/>
</dbReference>
<dbReference type="EMBL" id="JAPFFI010000014">
    <property type="protein sequence ID" value="KAJ6366345.1"/>
    <property type="molecule type" value="Genomic_DNA"/>
</dbReference>
<evidence type="ECO:0000313" key="2">
    <source>
        <dbReference type="Proteomes" id="UP001141253"/>
    </source>
</evidence>
<dbReference type="InterPro" id="IPR044227">
    <property type="entry name" value="TONSOKU"/>
</dbReference>
<organism evidence="1 2">
    <name type="scientific">Salix suchowensis</name>
    <dbReference type="NCBI Taxonomy" id="1278906"/>
    <lineage>
        <taxon>Eukaryota</taxon>
        <taxon>Viridiplantae</taxon>
        <taxon>Streptophyta</taxon>
        <taxon>Embryophyta</taxon>
        <taxon>Tracheophyta</taxon>
        <taxon>Spermatophyta</taxon>
        <taxon>Magnoliopsida</taxon>
        <taxon>eudicotyledons</taxon>
        <taxon>Gunneridae</taxon>
        <taxon>Pentapetalae</taxon>
        <taxon>rosids</taxon>
        <taxon>fabids</taxon>
        <taxon>Malpighiales</taxon>
        <taxon>Salicaceae</taxon>
        <taxon>Saliceae</taxon>
        <taxon>Salix</taxon>
    </lineage>
</organism>